<comment type="subcellular location">
    <subcellularLocation>
        <location evidence="1">Membrane</location>
    </subcellularLocation>
</comment>
<dbReference type="PANTHER" id="PTHR47985:SF3">
    <property type="entry name" value="SERINE_THREONINE-PROTEIN KINASE PBL21-RELATED"/>
    <property type="match status" value="1"/>
</dbReference>
<evidence type="ECO:0000313" key="5">
    <source>
        <dbReference type="EMBL" id="CAI0434841.1"/>
    </source>
</evidence>
<comment type="caution">
    <text evidence="5">The sequence shown here is derived from an EMBL/GenBank/DDBJ whole genome shotgun (WGS) entry which is preliminary data.</text>
</comment>
<proteinExistence type="predicted"/>
<dbReference type="GO" id="GO:0016020">
    <property type="term" value="C:membrane"/>
    <property type="evidence" value="ECO:0007669"/>
    <property type="project" value="UniProtKB-SubCell"/>
</dbReference>
<dbReference type="Proteomes" id="UP001154282">
    <property type="component" value="Unassembled WGS sequence"/>
</dbReference>
<evidence type="ECO:0000256" key="3">
    <source>
        <dbReference type="ARBA" id="ARBA00023136"/>
    </source>
</evidence>
<sequence>MADPQLQGRYPRCSLNYAIAVCAMCLHEEAHFRPLIGDIVVALEYLAAQSAEHMSGKALSKIALPSSKSDGSEPMTPPSSKSEVNARREIILPYSRSDRSGPMMPPSSKSEVNAPSEIVLPSSKSDRSRPMMPPSSKSKVNAPQQLLSSPISNSDRDPQKQDLVTTSASF</sequence>
<evidence type="ECO:0000256" key="4">
    <source>
        <dbReference type="SAM" id="MobiDB-lite"/>
    </source>
</evidence>
<dbReference type="GO" id="GO:0004674">
    <property type="term" value="F:protein serine/threonine kinase activity"/>
    <property type="evidence" value="ECO:0007669"/>
    <property type="project" value="UniProtKB-KW"/>
</dbReference>
<gene>
    <name evidence="5" type="ORF">LITE_LOCUS24434</name>
</gene>
<dbReference type="EMBL" id="CAMGYJ010000006">
    <property type="protein sequence ID" value="CAI0434841.1"/>
    <property type="molecule type" value="Genomic_DNA"/>
</dbReference>
<accession>A0AAV0LKQ2</accession>
<keyword evidence="3" id="KW-0472">Membrane</keyword>
<keyword evidence="2" id="KW-0418">Kinase</keyword>
<feature type="region of interest" description="Disordered" evidence="4">
    <location>
        <begin position="64"/>
        <end position="170"/>
    </location>
</feature>
<name>A0AAV0LKQ2_9ROSI</name>
<feature type="compositionally biased region" description="Polar residues" evidence="4">
    <location>
        <begin position="141"/>
        <end position="153"/>
    </location>
</feature>
<evidence type="ECO:0000256" key="1">
    <source>
        <dbReference type="ARBA" id="ARBA00004370"/>
    </source>
</evidence>
<keyword evidence="2" id="KW-0808">Transferase</keyword>
<reference evidence="5" key="1">
    <citation type="submission" date="2022-08" db="EMBL/GenBank/DDBJ databases">
        <authorList>
            <person name="Gutierrez-Valencia J."/>
        </authorList>
    </citation>
    <scope>NUCLEOTIDE SEQUENCE</scope>
</reference>
<dbReference type="AlphaFoldDB" id="A0AAV0LKQ2"/>
<evidence type="ECO:0000313" key="6">
    <source>
        <dbReference type="Proteomes" id="UP001154282"/>
    </source>
</evidence>
<protein>
    <submittedName>
        <fullName evidence="5">Uncharacterized protein</fullName>
    </submittedName>
</protein>
<evidence type="ECO:0000256" key="2">
    <source>
        <dbReference type="ARBA" id="ARBA00022527"/>
    </source>
</evidence>
<dbReference type="PANTHER" id="PTHR47985">
    <property type="entry name" value="OS07G0668900 PROTEIN"/>
    <property type="match status" value="1"/>
</dbReference>
<organism evidence="5 6">
    <name type="scientific">Linum tenue</name>
    <dbReference type="NCBI Taxonomy" id="586396"/>
    <lineage>
        <taxon>Eukaryota</taxon>
        <taxon>Viridiplantae</taxon>
        <taxon>Streptophyta</taxon>
        <taxon>Embryophyta</taxon>
        <taxon>Tracheophyta</taxon>
        <taxon>Spermatophyta</taxon>
        <taxon>Magnoliopsida</taxon>
        <taxon>eudicotyledons</taxon>
        <taxon>Gunneridae</taxon>
        <taxon>Pentapetalae</taxon>
        <taxon>rosids</taxon>
        <taxon>fabids</taxon>
        <taxon>Malpighiales</taxon>
        <taxon>Linaceae</taxon>
        <taxon>Linum</taxon>
    </lineage>
</organism>
<keyword evidence="2" id="KW-0723">Serine/threonine-protein kinase</keyword>
<keyword evidence="6" id="KW-1185">Reference proteome</keyword>